<dbReference type="EMBL" id="JAVKPK010000003">
    <property type="protein sequence ID" value="MDR7664510.1"/>
    <property type="molecule type" value="Genomic_DNA"/>
</dbReference>
<dbReference type="Proteomes" id="UP001246244">
    <property type="component" value="Unassembled WGS sequence"/>
</dbReference>
<accession>A0ABU2CXP7</accession>
<evidence type="ECO:0000313" key="2">
    <source>
        <dbReference type="EMBL" id="MDR7664510.1"/>
    </source>
</evidence>
<keyword evidence="1" id="KW-0812">Transmembrane</keyword>
<organism evidence="2 3">
    <name type="scientific">Methanosarcina baikalica</name>
    <dbReference type="NCBI Taxonomy" id="3073890"/>
    <lineage>
        <taxon>Archaea</taxon>
        <taxon>Methanobacteriati</taxon>
        <taxon>Methanobacteriota</taxon>
        <taxon>Stenosarchaea group</taxon>
        <taxon>Methanomicrobia</taxon>
        <taxon>Methanosarcinales</taxon>
        <taxon>Methanosarcinaceae</taxon>
        <taxon>Methanosarcina</taxon>
    </lineage>
</organism>
<feature type="transmembrane region" description="Helical" evidence="1">
    <location>
        <begin position="12"/>
        <end position="31"/>
    </location>
</feature>
<gene>
    <name evidence="2" type="ORF">RG963_01670</name>
</gene>
<proteinExistence type="predicted"/>
<evidence type="ECO:0000256" key="1">
    <source>
        <dbReference type="SAM" id="Phobius"/>
    </source>
</evidence>
<protein>
    <submittedName>
        <fullName evidence="2">Uncharacterized protein</fullName>
    </submittedName>
</protein>
<keyword evidence="3" id="KW-1185">Reference proteome</keyword>
<name>A0ABU2CXP7_9EURY</name>
<dbReference type="RefSeq" id="WP_310574536.1">
    <property type="nucleotide sequence ID" value="NZ_JAVKPK010000003.1"/>
</dbReference>
<keyword evidence="1" id="KW-0472">Membrane</keyword>
<keyword evidence="1" id="KW-1133">Transmembrane helix</keyword>
<evidence type="ECO:0000313" key="3">
    <source>
        <dbReference type="Proteomes" id="UP001246244"/>
    </source>
</evidence>
<comment type="caution">
    <text evidence="2">The sequence shown here is derived from an EMBL/GenBank/DDBJ whole genome shotgun (WGS) entry which is preliminary data.</text>
</comment>
<sequence>MTVGDFSEVNLVISIIVLVISLIGLFIALINREEKIDEDTKEHIKQKLHKLYYPLRRILNQYDDISEQKLQNQTYYSNIRNDMQEIIQYSYLSSNALEEPLNSFISFFDKNAALMVKNAREQFEKQKKNGSEKIATEIGMRIYFADYLSKQNQIQSLTIPPAVEAEKAVQLYHEILEIIEQDIMIQRAHI</sequence>
<reference evidence="3" key="1">
    <citation type="submission" date="2023-07" db="EMBL/GenBank/DDBJ databases">
        <title>Whole-genome sequencing of a new Methanosarcina sp. Z-7115.</title>
        <authorList>
            <person name="Zhilina T.N."/>
            <person name="Merkel A.Y."/>
        </authorList>
    </citation>
    <scope>NUCLEOTIDE SEQUENCE [LARGE SCALE GENOMIC DNA]</scope>
    <source>
        <strain evidence="3">Z-7115</strain>
    </source>
</reference>